<dbReference type="AlphaFoldDB" id="A0A073IYD8"/>
<name>A0A073IYD8_9RHOB</name>
<comment type="caution">
    <text evidence="1">The sequence shown here is derived from an EMBL/GenBank/DDBJ whole genome shotgun (WGS) entry which is preliminary data.</text>
</comment>
<sequence length="93" mass="10317">MTDEPESAFKVHYICQTYTEKKTGRAGQVALVVDKQFQYTTAEQARERAERENRSDTCAGADAYSVTEDAGSGEVSEPTFLVRLGNVPEFDAF</sequence>
<dbReference type="Proteomes" id="UP000027746">
    <property type="component" value="Unassembled WGS sequence"/>
</dbReference>
<reference evidence="1 2" key="1">
    <citation type="submission" date="2014-01" db="EMBL/GenBank/DDBJ databases">
        <title>Sulfitobacter sp. H3 (MCCC 1A00686) Genome Sequencing.</title>
        <authorList>
            <person name="Lai Q."/>
            <person name="Hong Z."/>
        </authorList>
    </citation>
    <scope>NUCLEOTIDE SEQUENCE [LARGE SCALE GENOMIC DNA]</scope>
    <source>
        <strain evidence="1 2">H3</strain>
    </source>
</reference>
<gene>
    <name evidence="1" type="ORF">SUH3_20565</name>
</gene>
<protein>
    <submittedName>
        <fullName evidence="1">Uncharacterized protein</fullName>
    </submittedName>
</protein>
<keyword evidence="2" id="KW-1185">Reference proteome</keyword>
<proteinExistence type="predicted"/>
<dbReference type="OrthoDB" id="7708870at2"/>
<dbReference type="GeneID" id="68871315"/>
<evidence type="ECO:0000313" key="1">
    <source>
        <dbReference type="EMBL" id="KEJ95383.1"/>
    </source>
</evidence>
<accession>A0A073IYD8</accession>
<dbReference type="EMBL" id="JAMD01000006">
    <property type="protein sequence ID" value="KEJ95383.1"/>
    <property type="molecule type" value="Genomic_DNA"/>
</dbReference>
<organism evidence="1 2">
    <name type="scientific">Pseudosulfitobacter pseudonitzschiae</name>
    <dbReference type="NCBI Taxonomy" id="1402135"/>
    <lineage>
        <taxon>Bacteria</taxon>
        <taxon>Pseudomonadati</taxon>
        <taxon>Pseudomonadota</taxon>
        <taxon>Alphaproteobacteria</taxon>
        <taxon>Rhodobacterales</taxon>
        <taxon>Roseobacteraceae</taxon>
        <taxon>Pseudosulfitobacter</taxon>
    </lineage>
</organism>
<dbReference type="RefSeq" id="WP_037926471.1">
    <property type="nucleotide sequence ID" value="NZ_CP054599.1"/>
</dbReference>
<evidence type="ECO:0000313" key="2">
    <source>
        <dbReference type="Proteomes" id="UP000027746"/>
    </source>
</evidence>